<dbReference type="InterPro" id="IPR041055">
    <property type="entry name" value="Kinase-PolyVal"/>
</dbReference>
<dbReference type="STRING" id="645274.SAMN04487901_102121"/>
<dbReference type="EMBL" id="FNCQ01000002">
    <property type="protein sequence ID" value="SDG30143.1"/>
    <property type="molecule type" value="Genomic_DNA"/>
</dbReference>
<dbReference type="Proteomes" id="UP000199134">
    <property type="component" value="Unassembled WGS sequence"/>
</dbReference>
<organism evidence="2 4">
    <name type="scientific">Prevotella communis</name>
    <dbReference type="NCBI Taxonomy" id="2913614"/>
    <lineage>
        <taxon>Bacteria</taxon>
        <taxon>Pseudomonadati</taxon>
        <taxon>Bacteroidota</taxon>
        <taxon>Bacteroidia</taxon>
        <taxon>Bacteroidales</taxon>
        <taxon>Prevotellaceae</taxon>
        <taxon>Prevotella</taxon>
    </lineage>
</organism>
<evidence type="ECO:0000313" key="4">
    <source>
        <dbReference type="Proteomes" id="UP000199134"/>
    </source>
</evidence>
<dbReference type="Proteomes" id="UP000198779">
    <property type="component" value="Unassembled WGS sequence"/>
</dbReference>
<dbReference type="Pfam" id="PF18762">
    <property type="entry name" value="Kinase-PolyVal"/>
    <property type="match status" value="1"/>
</dbReference>
<proteinExistence type="predicted"/>
<evidence type="ECO:0000313" key="3">
    <source>
        <dbReference type="Proteomes" id="UP000198779"/>
    </source>
</evidence>
<keyword evidence="3" id="KW-1185">Reference proteome</keyword>
<name>A0A1H0CRU2_9BACT</name>
<dbReference type="AlphaFoldDB" id="A0A1H0CRU2"/>
<reference evidence="2 3" key="1">
    <citation type="submission" date="2016-10" db="EMBL/GenBank/DDBJ databases">
        <authorList>
            <person name="Varghese N."/>
            <person name="Submissions S."/>
        </authorList>
    </citation>
    <scope>NUCLEOTIDE SEQUENCE</scope>
    <source>
        <strain evidence="2">BP1-145</strain>
        <strain evidence="3">BP1-148</strain>
    </source>
</reference>
<gene>
    <name evidence="2" type="ORF">SAMN04487900_10164</name>
    <name evidence="1" type="ORF">SAMN04487901_102121</name>
</gene>
<accession>A0A1H0CRU2</accession>
<protein>
    <submittedName>
        <fullName evidence="2">Uncharacterized protein</fullName>
    </submittedName>
</protein>
<accession>A0A1G7T4A9</accession>
<evidence type="ECO:0000313" key="2">
    <source>
        <dbReference type="EMBL" id="SDN60622.1"/>
    </source>
</evidence>
<sequence length="291" mass="32787">MKENAYLCRRIACHQYNMNMNNADFWASVRGIIAEGFTPDGLHKLDTYAEQFISGRLVYQRFSPREQYGCAAGGEANVIASLLAGAEDCADSDAAQALSDFQRECQRGAKQEAVIEKWAKAVSCWMERVDDSLQRSFGEEIAEGGEARVYDHGATLIKSIGLDYFIQPIFALDRIALHNAYFPETRLVVLGFGRDSQGEFKIICEQPFIGGSHVSDEEIADYMQRMGFELKNHRNWTYATPDIYLSDMHDENVIRSETGAICVVDCDIRINTPELRQGGTRRINNKVVFIP</sequence>
<reference evidence="1 4" key="2">
    <citation type="submission" date="2016-10" db="EMBL/GenBank/DDBJ databases">
        <authorList>
            <person name="de Groot N.N."/>
        </authorList>
    </citation>
    <scope>NUCLEOTIDE SEQUENCE [LARGE SCALE GENOMIC DNA]</scope>
    <source>
        <strain evidence="4">BP1-145</strain>
        <strain evidence="1">BP1-148</strain>
    </source>
</reference>
<dbReference type="EMBL" id="FNIW01000001">
    <property type="protein sequence ID" value="SDN60622.1"/>
    <property type="molecule type" value="Genomic_DNA"/>
</dbReference>
<evidence type="ECO:0000313" key="1">
    <source>
        <dbReference type="EMBL" id="SDG30143.1"/>
    </source>
</evidence>